<sequence length="193" mass="20267">MIIALIVAAEIGFWLVLGAGLALRYLLHRPRAGAVLLLCVPLIDVLLLTATAVDLARGAEPGTRHVLAALYLGFTVSYGHRLVRWADAHAAHRTGRGPKPPKPPARGRERIRAEFALWRQTLVAVVIAAAVLQLLRILAADAAAADRVLGDGQALGLRIALIHGLVALSALWWARPRAGEGPDGPAGGGQPGA</sequence>
<dbReference type="EMBL" id="JAAVJD010000021">
    <property type="protein sequence ID" value="NJQ04964.1"/>
    <property type="molecule type" value="Genomic_DNA"/>
</dbReference>
<evidence type="ECO:0000313" key="3">
    <source>
        <dbReference type="Proteomes" id="UP000578686"/>
    </source>
</evidence>
<accession>A0A7X6HY96</accession>
<keyword evidence="3" id="KW-1185">Reference proteome</keyword>
<dbReference type="RefSeq" id="WP_167968262.1">
    <property type="nucleotide sequence ID" value="NZ_JAAVJD010000021.1"/>
</dbReference>
<feature type="transmembrane region" description="Helical" evidence="1">
    <location>
        <begin position="6"/>
        <end position="27"/>
    </location>
</feature>
<feature type="transmembrane region" description="Helical" evidence="1">
    <location>
        <begin position="65"/>
        <end position="83"/>
    </location>
</feature>
<evidence type="ECO:0000256" key="1">
    <source>
        <dbReference type="SAM" id="Phobius"/>
    </source>
</evidence>
<keyword evidence="1" id="KW-0812">Transmembrane</keyword>
<keyword evidence="1" id="KW-1133">Transmembrane helix</keyword>
<feature type="transmembrane region" description="Helical" evidence="1">
    <location>
        <begin position="34"/>
        <end position="53"/>
    </location>
</feature>
<gene>
    <name evidence="2" type="ORF">HCN56_05040</name>
</gene>
<proteinExistence type="predicted"/>
<feature type="transmembrane region" description="Helical" evidence="1">
    <location>
        <begin position="155"/>
        <end position="174"/>
    </location>
</feature>
<comment type="caution">
    <text evidence="2">The sequence shown here is derived from an EMBL/GenBank/DDBJ whole genome shotgun (WGS) entry which is preliminary data.</text>
</comment>
<dbReference type="Proteomes" id="UP000578686">
    <property type="component" value="Unassembled WGS sequence"/>
</dbReference>
<name>A0A7X6HY96_9ACTN</name>
<dbReference type="AlphaFoldDB" id="A0A7X6HY96"/>
<organism evidence="2 3">
    <name type="scientific">Streptomyces lonarensis</name>
    <dbReference type="NCBI Taxonomy" id="700599"/>
    <lineage>
        <taxon>Bacteria</taxon>
        <taxon>Bacillati</taxon>
        <taxon>Actinomycetota</taxon>
        <taxon>Actinomycetes</taxon>
        <taxon>Kitasatosporales</taxon>
        <taxon>Streptomycetaceae</taxon>
        <taxon>Streptomyces</taxon>
    </lineage>
</organism>
<keyword evidence="1" id="KW-0472">Membrane</keyword>
<feature type="non-terminal residue" evidence="2">
    <location>
        <position position="193"/>
    </location>
</feature>
<reference evidence="2 3" key="1">
    <citation type="submission" date="2020-03" db="EMBL/GenBank/DDBJ databases">
        <title>Draft genome of Streptomyces sp. ventii, isolated from the Axial Seamount in the Pacific Ocean, and resequencing of the two type strains Streptomyces lonarensis strain NCL 716 and Streptomyces bohaiensis strain 11A07.</title>
        <authorList>
            <person name="Loughran R.M."/>
            <person name="Pfannmuller K.M."/>
            <person name="Wasson B.J."/>
            <person name="Deadmond M.C."/>
            <person name="Paddock B.E."/>
            <person name="Koyack M.J."/>
            <person name="Gallegos D.A."/>
            <person name="Mitchell E.A."/>
            <person name="Ushijima B."/>
            <person name="Saw J.H."/>
            <person name="Mcphail K.L."/>
            <person name="Videau P."/>
        </authorList>
    </citation>
    <scope>NUCLEOTIDE SEQUENCE [LARGE SCALE GENOMIC DNA]</scope>
    <source>
        <strain evidence="2 3">NCL716</strain>
    </source>
</reference>
<protein>
    <submittedName>
        <fullName evidence="2">Uncharacterized protein</fullName>
    </submittedName>
</protein>
<evidence type="ECO:0000313" key="2">
    <source>
        <dbReference type="EMBL" id="NJQ04964.1"/>
    </source>
</evidence>
<feature type="transmembrane region" description="Helical" evidence="1">
    <location>
        <begin position="116"/>
        <end position="135"/>
    </location>
</feature>